<dbReference type="GO" id="GO:0005975">
    <property type="term" value="P:carbohydrate metabolic process"/>
    <property type="evidence" value="ECO:0007669"/>
    <property type="project" value="InterPro"/>
</dbReference>
<dbReference type="Gene3D" id="1.50.10.10">
    <property type="match status" value="1"/>
</dbReference>
<sequence length="1200" mass="131815">MFPTFSRSVLVLMLLFSAPLIRGQELYPVQLAPGYWHNISRALRYQPDGTDFVITNGNRRFTRALYGGNTAFRIEAGDLPEFALYMPGMGGNLRFGLVSAGGARWLSASAKIVARYRPGTMIYEITDPALGKATLHLTVLARVDAEGLVAKTWITGTAAKLPGLCWVYGGADGKKFSRDGDMGPDPESVFYLKPENCAGNRYQLSANIFTLTYGQEKTVNGIFPTGAELKIGDAAAVEPGAILSSAEKQAPVLTGKIELAVGKNLYFALQNAAVPAGGYNDLQVIFDQAEAARRKLAERVIVRTPDPYINTLGGALAIASDAIWEEPTYLHGAIGWRSRLNGWRGPYTADPLGWHDRAKMHFRSYAQSQLTSPPDGPSVPDTAFNLARQKEKIGTAVFTSGYISRDPAGKSLRAHHYDMNLVYIDELLRHLKWTGDLDFAREMWPVITRHLAWEKRNFDGNGDGLYDAYAAIWASDALQYSGGGVTHTSAYNYYANKMTAVIAKLIGEDPAPYLAESAKILAAMNSQLWIAQKGVYAEYKDLLGLQLLHPAPALWTIYHSQDSEVPDLFQAYQQLRYTDLEIPHIPVRADGLPEGFYTLSTSNWMPYNWSLNNVALAESMHTTLANWQAGRSEEAFRLWKSELISSMYLGGSPGNIVQISYYDANRGEAYRDFGDPVGMVSRTLVEGLFGIVPDALSQTLGIRPGLPAAWNTASLTIPDLSFRFNRTGNREIYTIVPSFGKPMKLKLRLKARRDQLVTVKVNGKSTAWVRQEDVAGQPMVEIFSQPATSYRVELTWGTTPVTIPAVKPKYVKGEEIELDLKKSVFHKLEDPQKVFDNVKPLPGKLQATVTGEKGNHTIFLKLSQGQMTWWYPVCFGITDAVSVTTPAPQGEGLRLKVTNNTSAVLPCTVKVNGFAAPLSLPAGEEGPEIAVPGRYLFTGSNRVVVSFGKDSVEQNIVNWNITSSRQAEAIDLFASFNDKVTAIFKNKYLSPRAPYPTLQLPVQGAGEWTHPLETPSVDDSGIIRLAGSAGQFRFKAIPFRVPGDAEARNIIFTSRWDNYPEEKTIPLSGKSPHAYFLLAGSTNPMQSRIANGELIVTYTDGSSAKMALSNPGNWWPIERDYLDDGYAFSTGAAYPPRIHLKTGRIVSNASEFNGKEIPGGAAIILDLPLDAAKTLQSITLRTLANDVVMGLMGVTLIREP</sequence>
<dbReference type="Proteomes" id="UP000451233">
    <property type="component" value="Unassembled WGS sequence"/>
</dbReference>
<reference evidence="1 2" key="1">
    <citation type="submission" date="2019-11" db="EMBL/GenBank/DDBJ databases">
        <title>Pedobacter sp. HMF7056 Genome sequencing and assembly.</title>
        <authorList>
            <person name="Kang H."/>
            <person name="Kim H."/>
            <person name="Joh K."/>
        </authorList>
    </citation>
    <scope>NUCLEOTIDE SEQUENCE [LARGE SCALE GENOMIC DNA]</scope>
    <source>
        <strain evidence="1 2">HMF7056</strain>
    </source>
</reference>
<proteinExistence type="predicted"/>
<evidence type="ECO:0000313" key="2">
    <source>
        <dbReference type="Proteomes" id="UP000451233"/>
    </source>
</evidence>
<dbReference type="EMBL" id="WVHS01000003">
    <property type="protein sequence ID" value="MXV16184.1"/>
    <property type="molecule type" value="Genomic_DNA"/>
</dbReference>
<keyword evidence="2" id="KW-1185">Reference proteome</keyword>
<dbReference type="CDD" id="cd11747">
    <property type="entry name" value="GH94N_like_1"/>
    <property type="match status" value="1"/>
</dbReference>
<organism evidence="1 2">
    <name type="scientific">Hufsiella ginkgonis</name>
    <dbReference type="NCBI Taxonomy" id="2695274"/>
    <lineage>
        <taxon>Bacteria</taxon>
        <taxon>Pseudomonadati</taxon>
        <taxon>Bacteroidota</taxon>
        <taxon>Sphingobacteriia</taxon>
        <taxon>Sphingobacteriales</taxon>
        <taxon>Sphingobacteriaceae</taxon>
        <taxon>Hufsiella</taxon>
    </lineage>
</organism>
<dbReference type="InterPro" id="IPR012341">
    <property type="entry name" value="6hp_glycosidase-like_sf"/>
</dbReference>
<protein>
    <submittedName>
        <fullName evidence="1">DUF4450 domain-containing protein</fullName>
    </submittedName>
</protein>
<dbReference type="Pfam" id="PF14614">
    <property type="entry name" value="DUF4450"/>
    <property type="match status" value="1"/>
</dbReference>
<gene>
    <name evidence="1" type="ORF">GS398_12785</name>
</gene>
<dbReference type="SUPFAM" id="SSF48208">
    <property type="entry name" value="Six-hairpin glycosidases"/>
    <property type="match status" value="1"/>
</dbReference>
<dbReference type="InterPro" id="IPR028028">
    <property type="entry name" value="DUF4450"/>
</dbReference>
<evidence type="ECO:0000313" key="1">
    <source>
        <dbReference type="EMBL" id="MXV16184.1"/>
    </source>
</evidence>
<dbReference type="InterPro" id="IPR008928">
    <property type="entry name" value="6-hairpin_glycosidase_sf"/>
</dbReference>
<comment type="caution">
    <text evidence="1">The sequence shown here is derived from an EMBL/GenBank/DDBJ whole genome shotgun (WGS) entry which is preliminary data.</text>
</comment>
<dbReference type="AlphaFoldDB" id="A0A7K1XYW2"/>
<name>A0A7K1XYW2_9SPHI</name>
<dbReference type="RefSeq" id="WP_160907200.1">
    <property type="nucleotide sequence ID" value="NZ_WVHS01000003.1"/>
</dbReference>
<accession>A0A7K1XYW2</accession>